<dbReference type="Gene3D" id="3.40.1280.10">
    <property type="match status" value="1"/>
</dbReference>
<dbReference type="RefSeq" id="WP_142903199.1">
    <property type="nucleotide sequence ID" value="NZ_ML660089.1"/>
</dbReference>
<keyword evidence="13" id="KW-1185">Reference proteome</keyword>
<evidence type="ECO:0000256" key="2">
    <source>
        <dbReference type="ARBA" id="ARBA00005528"/>
    </source>
</evidence>
<keyword evidence="7 10" id="KW-0949">S-adenosyl-L-methionine</keyword>
<evidence type="ECO:0000259" key="11">
    <source>
        <dbReference type="Pfam" id="PF04452"/>
    </source>
</evidence>
<dbReference type="PANTHER" id="PTHR30027:SF3">
    <property type="entry name" value="16S RRNA (URACIL(1498)-N(3))-METHYLTRANSFERASE"/>
    <property type="match status" value="1"/>
</dbReference>
<evidence type="ECO:0000256" key="7">
    <source>
        <dbReference type="ARBA" id="ARBA00022691"/>
    </source>
</evidence>
<dbReference type="AlphaFoldDB" id="A0A545U3S0"/>
<keyword evidence="5 10" id="KW-0489">Methyltransferase</keyword>
<evidence type="ECO:0000256" key="4">
    <source>
        <dbReference type="ARBA" id="ARBA00022552"/>
    </source>
</evidence>
<feature type="domain" description="Ribosomal RNA small subunit methyltransferase E methyltransferase" evidence="11">
    <location>
        <begin position="72"/>
        <end position="232"/>
    </location>
</feature>
<keyword evidence="6 10" id="KW-0808">Transferase</keyword>
<sequence>MNLILLLSEDFIASHRVKLHGRRRDHILAVHQPDIGTSLAVGLINGDMGRGTVTAVDGQAIEMTVDFDSPPPPPLPVTLIVALPRPKMLKRILQTIAAMGVKSLYLLNSYRVEKSYWQSPVLDRKSIQENLILGLEQAKDTRLPQVELRKRFKPFVEDELPALIHRSRALVAHPNRGSLCPLRVREPITLAVGPEGGFIQYEVDKLIDCGFEAVHLGRRILRVETAIPALLAKLF</sequence>
<protein>
    <recommendedName>
        <fullName evidence="10">Ribosomal RNA small subunit methyltransferase E</fullName>
        <ecNumber evidence="10">2.1.1.193</ecNumber>
    </recommendedName>
</protein>
<dbReference type="InterPro" id="IPR006700">
    <property type="entry name" value="RsmE"/>
</dbReference>
<dbReference type="NCBIfam" id="NF008700">
    <property type="entry name" value="PRK11713.5-4"/>
    <property type="match status" value="1"/>
</dbReference>
<evidence type="ECO:0000256" key="3">
    <source>
        <dbReference type="ARBA" id="ARBA00022490"/>
    </source>
</evidence>
<dbReference type="CDD" id="cd18084">
    <property type="entry name" value="RsmE-like"/>
    <property type="match status" value="1"/>
</dbReference>
<dbReference type="NCBIfam" id="TIGR00046">
    <property type="entry name" value="RsmE family RNA methyltransferase"/>
    <property type="match status" value="1"/>
</dbReference>
<evidence type="ECO:0000256" key="9">
    <source>
        <dbReference type="ARBA" id="ARBA00047944"/>
    </source>
</evidence>
<comment type="similarity">
    <text evidence="2 10">Belongs to the RNA methyltransferase RsmE family.</text>
</comment>
<dbReference type="InterPro" id="IPR029028">
    <property type="entry name" value="Alpha/beta_knot_MTases"/>
</dbReference>
<accession>A0A545U3S0</accession>
<keyword evidence="3 10" id="KW-0963">Cytoplasm</keyword>
<dbReference type="Pfam" id="PF04452">
    <property type="entry name" value="Methyltrans_RNA"/>
    <property type="match status" value="1"/>
</dbReference>
<evidence type="ECO:0000256" key="8">
    <source>
        <dbReference type="ARBA" id="ARBA00025699"/>
    </source>
</evidence>
<dbReference type="InterPro" id="IPR029026">
    <property type="entry name" value="tRNA_m1G_MTases_N"/>
</dbReference>
<evidence type="ECO:0000313" key="12">
    <source>
        <dbReference type="EMBL" id="TQV84119.1"/>
    </source>
</evidence>
<evidence type="ECO:0000256" key="10">
    <source>
        <dbReference type="PIRNR" id="PIRNR015601"/>
    </source>
</evidence>
<dbReference type="OrthoDB" id="9815641at2"/>
<dbReference type="PIRSF" id="PIRSF015601">
    <property type="entry name" value="MTase_slr0722"/>
    <property type="match status" value="1"/>
</dbReference>
<evidence type="ECO:0000256" key="5">
    <source>
        <dbReference type="ARBA" id="ARBA00022603"/>
    </source>
</evidence>
<dbReference type="GO" id="GO:0005737">
    <property type="term" value="C:cytoplasm"/>
    <property type="evidence" value="ECO:0007669"/>
    <property type="project" value="UniProtKB-SubCell"/>
</dbReference>
<keyword evidence="4 10" id="KW-0698">rRNA processing</keyword>
<comment type="caution">
    <text evidence="12">The sequence shown here is derived from an EMBL/GenBank/DDBJ whole genome shotgun (WGS) entry which is preliminary data.</text>
</comment>
<evidence type="ECO:0000313" key="13">
    <source>
        <dbReference type="Proteomes" id="UP000319732"/>
    </source>
</evidence>
<gene>
    <name evidence="12" type="ORF">FKG94_05500</name>
</gene>
<organism evidence="12 13">
    <name type="scientific">Exilibacterium tricleocarpae</name>
    <dbReference type="NCBI Taxonomy" id="2591008"/>
    <lineage>
        <taxon>Bacteria</taxon>
        <taxon>Pseudomonadati</taxon>
        <taxon>Pseudomonadota</taxon>
        <taxon>Gammaproteobacteria</taxon>
        <taxon>Cellvibrionales</taxon>
        <taxon>Cellvibrionaceae</taxon>
        <taxon>Exilibacterium</taxon>
    </lineage>
</organism>
<reference evidence="12 13" key="1">
    <citation type="submission" date="2019-06" db="EMBL/GenBank/DDBJ databases">
        <title>Whole genome sequence for Cellvibrionaceae sp. R142.</title>
        <authorList>
            <person name="Wang G."/>
        </authorList>
    </citation>
    <scope>NUCLEOTIDE SEQUENCE [LARGE SCALE GENOMIC DNA]</scope>
    <source>
        <strain evidence="12 13">R142</strain>
    </source>
</reference>
<name>A0A545U3S0_9GAMM</name>
<dbReference type="InterPro" id="IPR046886">
    <property type="entry name" value="RsmE_MTase_dom"/>
</dbReference>
<proteinExistence type="inferred from homology"/>
<evidence type="ECO:0000256" key="6">
    <source>
        <dbReference type="ARBA" id="ARBA00022679"/>
    </source>
</evidence>
<dbReference type="EC" id="2.1.1.193" evidence="10"/>
<comment type="subcellular location">
    <subcellularLocation>
        <location evidence="1 10">Cytoplasm</location>
    </subcellularLocation>
</comment>
<dbReference type="PANTHER" id="PTHR30027">
    <property type="entry name" value="RIBOSOMAL RNA SMALL SUBUNIT METHYLTRANSFERASE E"/>
    <property type="match status" value="1"/>
</dbReference>
<dbReference type="GO" id="GO:0070042">
    <property type="term" value="F:rRNA (uridine-N3-)-methyltransferase activity"/>
    <property type="evidence" value="ECO:0007669"/>
    <property type="project" value="TreeGrafter"/>
</dbReference>
<dbReference type="GO" id="GO:0070475">
    <property type="term" value="P:rRNA base methylation"/>
    <property type="evidence" value="ECO:0007669"/>
    <property type="project" value="TreeGrafter"/>
</dbReference>
<comment type="catalytic activity">
    <reaction evidence="9 10">
        <text>uridine(1498) in 16S rRNA + S-adenosyl-L-methionine = N(3)-methyluridine(1498) in 16S rRNA + S-adenosyl-L-homocysteine + H(+)</text>
        <dbReference type="Rhea" id="RHEA:42920"/>
        <dbReference type="Rhea" id="RHEA-COMP:10283"/>
        <dbReference type="Rhea" id="RHEA-COMP:10284"/>
        <dbReference type="ChEBI" id="CHEBI:15378"/>
        <dbReference type="ChEBI" id="CHEBI:57856"/>
        <dbReference type="ChEBI" id="CHEBI:59789"/>
        <dbReference type="ChEBI" id="CHEBI:65315"/>
        <dbReference type="ChEBI" id="CHEBI:74502"/>
        <dbReference type="EC" id="2.1.1.193"/>
    </reaction>
</comment>
<dbReference type="EMBL" id="VHSG01000006">
    <property type="protein sequence ID" value="TQV84119.1"/>
    <property type="molecule type" value="Genomic_DNA"/>
</dbReference>
<evidence type="ECO:0000256" key="1">
    <source>
        <dbReference type="ARBA" id="ARBA00004496"/>
    </source>
</evidence>
<comment type="function">
    <text evidence="8 10">Specifically methylates the N3 position of the uracil ring of uridine 1498 (m3U1498) in 16S rRNA. Acts on the fully assembled 30S ribosomal subunit.</text>
</comment>
<dbReference type="SUPFAM" id="SSF75217">
    <property type="entry name" value="alpha/beta knot"/>
    <property type="match status" value="1"/>
</dbReference>
<dbReference type="Proteomes" id="UP000319732">
    <property type="component" value="Unassembled WGS sequence"/>
</dbReference>